<keyword evidence="2" id="KW-1185">Reference proteome</keyword>
<dbReference type="CTD" id="20320985"/>
<dbReference type="Proteomes" id="UP000054324">
    <property type="component" value="Unassembled WGS sequence"/>
</dbReference>
<name>A0A074ZR67_OPIVI</name>
<protein>
    <recommendedName>
        <fullName evidence="3">Trematode Eggshell Synthesis</fullName>
    </recommendedName>
</protein>
<evidence type="ECO:0000313" key="1">
    <source>
        <dbReference type="EMBL" id="KER25835.1"/>
    </source>
</evidence>
<dbReference type="OrthoDB" id="6245708at2759"/>
<dbReference type="InterPro" id="IPR012615">
    <property type="entry name" value="TES"/>
</dbReference>
<evidence type="ECO:0008006" key="3">
    <source>
        <dbReference type="Google" id="ProtNLM"/>
    </source>
</evidence>
<gene>
    <name evidence="1" type="ORF">T265_06806</name>
</gene>
<dbReference type="KEGG" id="ovi:T265_06806"/>
<reference evidence="1 2" key="1">
    <citation type="submission" date="2013-11" db="EMBL/GenBank/DDBJ databases">
        <title>Opisthorchis viverrini - life in the bile duct.</title>
        <authorList>
            <person name="Young N.D."/>
            <person name="Nagarajan N."/>
            <person name="Lin S.J."/>
            <person name="Korhonen P.K."/>
            <person name="Jex A.R."/>
            <person name="Hall R.S."/>
            <person name="Safavi-Hemami H."/>
            <person name="Kaewkong W."/>
            <person name="Bertrand D."/>
            <person name="Gao S."/>
            <person name="Seet Q."/>
            <person name="Wongkham S."/>
            <person name="Teh B.T."/>
            <person name="Wongkham C."/>
            <person name="Intapan P.M."/>
            <person name="Maleewong W."/>
            <person name="Yang X."/>
            <person name="Hu M."/>
            <person name="Wang Z."/>
            <person name="Hofmann A."/>
            <person name="Sternberg P.W."/>
            <person name="Tan P."/>
            <person name="Wang J."/>
            <person name="Gasser R.B."/>
        </authorList>
    </citation>
    <scope>NUCLEOTIDE SEQUENCE [LARGE SCALE GENOMIC DNA]</scope>
</reference>
<dbReference type="GeneID" id="20320985"/>
<dbReference type="EMBL" id="KL596765">
    <property type="protein sequence ID" value="KER25835.1"/>
    <property type="molecule type" value="Genomic_DNA"/>
</dbReference>
<evidence type="ECO:0000313" key="2">
    <source>
        <dbReference type="Proteomes" id="UP000054324"/>
    </source>
</evidence>
<dbReference type="RefSeq" id="XP_009170435.1">
    <property type="nucleotide sequence ID" value="XM_009172171.1"/>
</dbReference>
<proteinExistence type="predicted"/>
<accession>A0A074ZR67</accession>
<dbReference type="AlphaFoldDB" id="A0A074ZR67"/>
<sequence>MHLTFVIKSFIITKKMCHVHILFLLIAAQSVLTHGVPSLTSYESSSHDADVYPVDFAETLSEGSEGYTASAPKDLAESSIGHYKQNGQFSLYGNINHDSDYGLDANLLSAGKLLGKGFLTKGSKYETVTAFQKGGVYGPNGYKKRHHDFNTQGFVKNFLSKEIDSKFKLDGNLKSQGNLNIYGESSVVGKLEKVNGLNSNGDLRKYRQYGGLANDNSYNLLENSDNHGDDYYTHGLVNSFDGNEWGNKFRHKNHIHPHGNIHAYGGSRVVGKYGRIGGFDSDGDSNKFGQYGSYTGVVGDNPYELPGSSESLVSGYNVRDNVNEFGGTKKLRLKSKLKPYGNIYVYGDSSVVGKFGRTGDFNSDGGLNKFEQHGSSTGVGVVGNSHSLVKGSDIIANDYNSHEFTNNLVGKGTKNIVHLKSSPNSKGSNNILVDSSSIRNFNEVSGFTHNAKPKKYRHHVGSTGITDYNSRKLVKNAKGLGSDVEFAQHTHVDTFGDVDSTN</sequence>
<organism evidence="1 2">
    <name type="scientific">Opisthorchis viverrini</name>
    <name type="common">Southeast Asian liver fluke</name>
    <dbReference type="NCBI Taxonomy" id="6198"/>
    <lineage>
        <taxon>Eukaryota</taxon>
        <taxon>Metazoa</taxon>
        <taxon>Spiralia</taxon>
        <taxon>Lophotrochozoa</taxon>
        <taxon>Platyhelminthes</taxon>
        <taxon>Trematoda</taxon>
        <taxon>Digenea</taxon>
        <taxon>Opisthorchiida</taxon>
        <taxon>Opisthorchiata</taxon>
        <taxon>Opisthorchiidae</taxon>
        <taxon>Opisthorchis</taxon>
    </lineage>
</organism>
<dbReference type="Pfam" id="PF08034">
    <property type="entry name" value="TES"/>
    <property type="match status" value="1"/>
</dbReference>